<dbReference type="AlphaFoldDB" id="A0A914QEA9"/>
<protein>
    <submittedName>
        <fullName evidence="2">Cyclin N-terminal domain-containing protein</fullName>
    </submittedName>
</protein>
<name>A0A914QEA9_9BILA</name>
<dbReference type="PANTHER" id="PTHR21615">
    <property type="entry name" value="CYCLIN N-TERMINAL DOMAIN-CONTAINING PROTEIN 1"/>
    <property type="match status" value="1"/>
</dbReference>
<dbReference type="PANTHER" id="PTHR21615:SF2">
    <property type="entry name" value="CYCLIN N-TERMINAL DOMAIN-CONTAINING PROTEIN 1"/>
    <property type="match status" value="1"/>
</dbReference>
<dbReference type="InterPro" id="IPR036915">
    <property type="entry name" value="Cyclin-like_sf"/>
</dbReference>
<dbReference type="WBParaSite" id="PDA_v2.g27709.t1">
    <property type="protein sequence ID" value="PDA_v2.g27709.t1"/>
    <property type="gene ID" value="PDA_v2.g27709"/>
</dbReference>
<dbReference type="GO" id="GO:0007131">
    <property type="term" value="P:reciprocal meiotic recombination"/>
    <property type="evidence" value="ECO:0007669"/>
    <property type="project" value="TreeGrafter"/>
</dbReference>
<reference evidence="2" key="1">
    <citation type="submission" date="2022-11" db="UniProtKB">
        <authorList>
            <consortium name="WormBaseParasite"/>
        </authorList>
    </citation>
    <scope>IDENTIFICATION</scope>
</reference>
<dbReference type="GO" id="GO:0035861">
    <property type="term" value="C:site of double-strand break"/>
    <property type="evidence" value="ECO:0007669"/>
    <property type="project" value="TreeGrafter"/>
</dbReference>
<organism evidence="1 2">
    <name type="scientific">Panagrolaimus davidi</name>
    <dbReference type="NCBI Taxonomy" id="227884"/>
    <lineage>
        <taxon>Eukaryota</taxon>
        <taxon>Metazoa</taxon>
        <taxon>Ecdysozoa</taxon>
        <taxon>Nematoda</taxon>
        <taxon>Chromadorea</taxon>
        <taxon>Rhabditida</taxon>
        <taxon>Tylenchina</taxon>
        <taxon>Panagrolaimomorpha</taxon>
        <taxon>Panagrolaimoidea</taxon>
        <taxon>Panagrolaimidae</taxon>
        <taxon>Panagrolaimus</taxon>
    </lineage>
</organism>
<sequence length="183" mass="21115">MLDPDETNSSVSVDRYNRSTEPEFLDEIYAIPDELTDEILTELITDNTQYVESLPYGMGSYLSTDIVQYMFTICVRLRLPDDVKYLAMDIFDRYMKIQGQTMYDAIAVLNRSNSTKFKIWEKIEASLSRQLTLRICTAIQIASKIHSFHHSLALHNVKVMLQALGFPYTEKAIEKSGKFFLAF</sequence>
<keyword evidence="1" id="KW-1185">Reference proteome</keyword>
<evidence type="ECO:0000313" key="2">
    <source>
        <dbReference type="WBParaSite" id="PDA_v2.g27709.t1"/>
    </source>
</evidence>
<accession>A0A914QEA9</accession>
<dbReference type="Gene3D" id="1.10.472.10">
    <property type="entry name" value="Cyclin-like"/>
    <property type="match status" value="1"/>
</dbReference>
<proteinExistence type="predicted"/>
<dbReference type="SUPFAM" id="SSF47954">
    <property type="entry name" value="Cyclin-like"/>
    <property type="match status" value="1"/>
</dbReference>
<dbReference type="Proteomes" id="UP000887578">
    <property type="component" value="Unplaced"/>
</dbReference>
<evidence type="ECO:0000313" key="1">
    <source>
        <dbReference type="Proteomes" id="UP000887578"/>
    </source>
</evidence>